<dbReference type="InterPro" id="IPR036628">
    <property type="entry name" value="Clp_N_dom_sf"/>
</dbReference>
<dbReference type="Gene3D" id="1.10.1780.10">
    <property type="entry name" value="Clp, N-terminal domain"/>
    <property type="match status" value="2"/>
</dbReference>
<sequence length="169" mass="18182">MIFNRPTDRSRGSVEAAFEEARMLGHDSLGDEDLLLGILSTDAGVGAEALRSLGVTLEAARAESEEMLSDALASIGISLEEVRREAGDAFDMSVTHGRKIPCSPRAKNALVEARREMRRLGDDHLGTEHVLLGILANDDGTAVRMLARLGVAPEALEDRLHELRGRAVG</sequence>
<gene>
    <name evidence="3" type="ORF">AVDCRST_MAG05-4239</name>
</gene>
<dbReference type="PROSITE" id="PS51903">
    <property type="entry name" value="CLP_R"/>
    <property type="match status" value="1"/>
</dbReference>
<protein>
    <recommendedName>
        <fullName evidence="2">Clp R domain-containing protein</fullName>
    </recommendedName>
</protein>
<dbReference type="Pfam" id="PF02861">
    <property type="entry name" value="Clp_N"/>
    <property type="match status" value="1"/>
</dbReference>
<proteinExistence type="predicted"/>
<dbReference type="PANTHER" id="PTHR47016:SF5">
    <property type="entry name" value="CLP DOMAIN SUPERFAMILY PROTEIN"/>
    <property type="match status" value="1"/>
</dbReference>
<evidence type="ECO:0000313" key="3">
    <source>
        <dbReference type="EMBL" id="CAA9529047.1"/>
    </source>
</evidence>
<evidence type="ECO:0000256" key="1">
    <source>
        <dbReference type="PROSITE-ProRule" id="PRU01251"/>
    </source>
</evidence>
<name>A0A6J4TPT2_9ACTN</name>
<accession>A0A6J4TPT2</accession>
<organism evidence="3">
    <name type="scientific">uncultured Rubrobacteraceae bacterium</name>
    <dbReference type="NCBI Taxonomy" id="349277"/>
    <lineage>
        <taxon>Bacteria</taxon>
        <taxon>Bacillati</taxon>
        <taxon>Actinomycetota</taxon>
        <taxon>Rubrobacteria</taxon>
        <taxon>Rubrobacterales</taxon>
        <taxon>Rubrobacteraceae</taxon>
        <taxon>environmental samples</taxon>
    </lineage>
</organism>
<dbReference type="InterPro" id="IPR044217">
    <property type="entry name" value="CLPT1/2"/>
</dbReference>
<keyword evidence="1" id="KW-0677">Repeat</keyword>
<dbReference type="AlphaFoldDB" id="A0A6J4TPT2"/>
<reference evidence="3" key="1">
    <citation type="submission" date="2020-02" db="EMBL/GenBank/DDBJ databases">
        <authorList>
            <person name="Meier V. D."/>
        </authorList>
    </citation>
    <scope>NUCLEOTIDE SEQUENCE</scope>
    <source>
        <strain evidence="3">AVDCRST_MAG05</strain>
    </source>
</reference>
<evidence type="ECO:0000259" key="2">
    <source>
        <dbReference type="PROSITE" id="PS51903"/>
    </source>
</evidence>
<dbReference type="PANTHER" id="PTHR47016">
    <property type="entry name" value="ATP-DEPENDENT CLP PROTEASE ATP-BINDING SUBUNIT CLPT1, CHLOROPLASTIC"/>
    <property type="match status" value="1"/>
</dbReference>
<dbReference type="EMBL" id="CADCVM010000463">
    <property type="protein sequence ID" value="CAA9529047.1"/>
    <property type="molecule type" value="Genomic_DNA"/>
</dbReference>
<dbReference type="SUPFAM" id="SSF81923">
    <property type="entry name" value="Double Clp-N motif"/>
    <property type="match status" value="1"/>
</dbReference>
<dbReference type="InterPro" id="IPR004176">
    <property type="entry name" value="Clp_R_N"/>
</dbReference>
<feature type="domain" description="Clp R" evidence="2">
    <location>
        <begin position="3"/>
        <end position="166"/>
    </location>
</feature>